<name>A0A2J7PJ88_9NEOP</name>
<dbReference type="AlphaFoldDB" id="A0A2J7PJ88"/>
<dbReference type="OrthoDB" id="8192895at2759"/>
<evidence type="ECO:0000313" key="2">
    <source>
        <dbReference type="Proteomes" id="UP000235965"/>
    </source>
</evidence>
<reference evidence="1 2" key="1">
    <citation type="submission" date="2017-12" db="EMBL/GenBank/DDBJ databases">
        <title>Hemimetabolous genomes reveal molecular basis of termite eusociality.</title>
        <authorList>
            <person name="Harrison M.C."/>
            <person name="Jongepier E."/>
            <person name="Robertson H.M."/>
            <person name="Arning N."/>
            <person name="Bitard-Feildel T."/>
            <person name="Chao H."/>
            <person name="Childers C.P."/>
            <person name="Dinh H."/>
            <person name="Doddapaneni H."/>
            <person name="Dugan S."/>
            <person name="Gowin J."/>
            <person name="Greiner C."/>
            <person name="Han Y."/>
            <person name="Hu H."/>
            <person name="Hughes D.S.T."/>
            <person name="Huylmans A.-K."/>
            <person name="Kemena C."/>
            <person name="Kremer L.P.M."/>
            <person name="Lee S.L."/>
            <person name="Lopez-Ezquerra A."/>
            <person name="Mallet L."/>
            <person name="Monroy-Kuhn J.M."/>
            <person name="Moser A."/>
            <person name="Murali S.C."/>
            <person name="Muzny D.M."/>
            <person name="Otani S."/>
            <person name="Piulachs M.-D."/>
            <person name="Poelchau M."/>
            <person name="Qu J."/>
            <person name="Schaub F."/>
            <person name="Wada-Katsumata A."/>
            <person name="Worley K.C."/>
            <person name="Xie Q."/>
            <person name="Ylla G."/>
            <person name="Poulsen M."/>
            <person name="Gibbs R.A."/>
            <person name="Schal C."/>
            <person name="Richards S."/>
            <person name="Belles X."/>
            <person name="Korb J."/>
            <person name="Bornberg-Bauer E."/>
        </authorList>
    </citation>
    <scope>NUCLEOTIDE SEQUENCE [LARGE SCALE GENOMIC DNA]</scope>
    <source>
        <tissue evidence="1">Whole body</tissue>
    </source>
</reference>
<proteinExistence type="predicted"/>
<dbReference type="InParanoid" id="A0A2J7PJ88"/>
<sequence length="419" mass="47209">MALNDITFMPSFVKISSDKNMDLDVTFSSAESDLIMLLDKNCEEVEQLALETVARMDMPILNSLRELTKGDCWQILEKHQDIFSIVEQALVLSGLTDYITCAAQNELFHTFRKKADRRGLQAIFIHLSRKWVRFFDKLGPYDLTCSQLKSVLFLLRQSLQRLPETYQRSFFSCALAMGESSLKKAEEPPQYYPVTFIGVKATQCAKQVTSVHKADTEIQNYCNDTVVCQKTAAATNRTSEEKNCCVKPKDLRPAASKATTSAPRRKLSSIQQSVTAARLIESTKGPVKSAHQKTQIKYKSDITKYMVKAQKDKLNDTEMAECSESLNDPLNEGKENQKMLAVSSPAGSNLDSILKEQVTHATPTGKSYVVIDVDSPTKKMRVEERKATNAFELMMEQSRSCNRQGVKRRSLFQHVNKAV</sequence>
<evidence type="ECO:0000313" key="1">
    <source>
        <dbReference type="EMBL" id="PNF16388.1"/>
    </source>
</evidence>
<gene>
    <name evidence="1" type="ORF">B7P43_G10491</name>
</gene>
<keyword evidence="2" id="KW-1185">Reference proteome</keyword>
<protein>
    <submittedName>
        <fullName evidence="1">Uncharacterized protein</fullName>
    </submittedName>
</protein>
<comment type="caution">
    <text evidence="1">The sequence shown here is derived from an EMBL/GenBank/DDBJ whole genome shotgun (WGS) entry which is preliminary data.</text>
</comment>
<dbReference type="EMBL" id="NEVH01024950">
    <property type="protein sequence ID" value="PNF16388.1"/>
    <property type="molecule type" value="Genomic_DNA"/>
</dbReference>
<organism evidence="1 2">
    <name type="scientific">Cryptotermes secundus</name>
    <dbReference type="NCBI Taxonomy" id="105785"/>
    <lineage>
        <taxon>Eukaryota</taxon>
        <taxon>Metazoa</taxon>
        <taxon>Ecdysozoa</taxon>
        <taxon>Arthropoda</taxon>
        <taxon>Hexapoda</taxon>
        <taxon>Insecta</taxon>
        <taxon>Pterygota</taxon>
        <taxon>Neoptera</taxon>
        <taxon>Polyneoptera</taxon>
        <taxon>Dictyoptera</taxon>
        <taxon>Blattodea</taxon>
        <taxon>Blattoidea</taxon>
        <taxon>Termitoidae</taxon>
        <taxon>Kalotermitidae</taxon>
        <taxon>Cryptotermitinae</taxon>
        <taxon>Cryptotermes</taxon>
    </lineage>
</organism>
<dbReference type="Proteomes" id="UP000235965">
    <property type="component" value="Unassembled WGS sequence"/>
</dbReference>
<accession>A0A2J7PJ88</accession>